<dbReference type="SUPFAM" id="SSF89562">
    <property type="entry name" value="RraA-like"/>
    <property type="match status" value="1"/>
</dbReference>
<evidence type="ECO:0000259" key="3">
    <source>
        <dbReference type="Pfam" id="PF01557"/>
    </source>
</evidence>
<dbReference type="InterPro" id="IPR036704">
    <property type="entry name" value="RraA/RraA-like_sf"/>
</dbReference>
<organism evidence="4 5">
    <name type="scientific">Nesterenkonia rhizosphaerae</name>
    <dbReference type="NCBI Taxonomy" id="1348272"/>
    <lineage>
        <taxon>Bacteria</taxon>
        <taxon>Bacillati</taxon>
        <taxon>Actinomycetota</taxon>
        <taxon>Actinomycetes</taxon>
        <taxon>Micrococcales</taxon>
        <taxon>Micrococcaceae</taxon>
        <taxon>Nesterenkonia</taxon>
    </lineage>
</organism>
<dbReference type="Gene3D" id="3.50.30.40">
    <property type="entry name" value="Ribonuclease E inhibitor RraA/RraA-like"/>
    <property type="match status" value="1"/>
</dbReference>
<dbReference type="PANTHER" id="PTHR11820">
    <property type="entry name" value="ACYLPYRUVASE"/>
    <property type="match status" value="1"/>
</dbReference>
<dbReference type="EMBL" id="BAABLW010000001">
    <property type="protein sequence ID" value="GAA4911601.1"/>
    <property type="molecule type" value="Genomic_DNA"/>
</dbReference>
<evidence type="ECO:0000256" key="1">
    <source>
        <dbReference type="ARBA" id="ARBA00022723"/>
    </source>
</evidence>
<keyword evidence="5" id="KW-1185">Reference proteome</keyword>
<reference evidence="5" key="1">
    <citation type="journal article" date="2019" name="Int. J. Syst. Evol. Microbiol.">
        <title>The Global Catalogue of Microorganisms (GCM) 10K type strain sequencing project: providing services to taxonomists for standard genome sequencing and annotation.</title>
        <authorList>
            <consortium name="The Broad Institute Genomics Platform"/>
            <consortium name="The Broad Institute Genome Sequencing Center for Infectious Disease"/>
            <person name="Wu L."/>
            <person name="Ma J."/>
        </authorList>
    </citation>
    <scope>NUCLEOTIDE SEQUENCE [LARGE SCALE GENOMIC DNA]</scope>
    <source>
        <strain evidence="5">JCM 19129</strain>
    </source>
</reference>
<dbReference type="Pfam" id="PF01557">
    <property type="entry name" value="FAA_hydrolase"/>
    <property type="match status" value="1"/>
</dbReference>
<evidence type="ECO:0000313" key="5">
    <source>
        <dbReference type="Proteomes" id="UP001500368"/>
    </source>
</evidence>
<evidence type="ECO:0000313" key="4">
    <source>
        <dbReference type="EMBL" id="GAA4911601.1"/>
    </source>
</evidence>
<protein>
    <recommendedName>
        <fullName evidence="3">Fumarylacetoacetase-like C-terminal domain-containing protein</fullName>
    </recommendedName>
</protein>
<feature type="compositionally biased region" description="Polar residues" evidence="2">
    <location>
        <begin position="1"/>
        <end position="20"/>
    </location>
</feature>
<dbReference type="PANTHER" id="PTHR11820:SF112">
    <property type="entry name" value="FUMARYLACETOACETATE HYDROLASE FAMILY PROTEIN (AFU_ORTHOLOGUE AFUA_1G02370)-RELATED"/>
    <property type="match status" value="1"/>
</dbReference>
<dbReference type="CDD" id="cd16841">
    <property type="entry name" value="RraA_family"/>
    <property type="match status" value="1"/>
</dbReference>
<dbReference type="NCBIfam" id="NF009399">
    <property type="entry name" value="PRK12764.1"/>
    <property type="match status" value="1"/>
</dbReference>
<name>A0ABP9FQ58_9MICC</name>
<dbReference type="Gene3D" id="3.90.850.10">
    <property type="entry name" value="Fumarylacetoacetase-like, C-terminal domain"/>
    <property type="match status" value="1"/>
</dbReference>
<sequence>MSASHETSTPRPDNGEQQTMRPGKILAVHISYESRAAERGRRPSVPSYFFKPTSSLAVSGEAVERPAGTELLAFEGEIALIIGTPARRIHVEEAWAHVRWVTAANDWGLYDLRTADKGSNVRNKGRDGYTPVGPGLIDARQADPSGLRLRTWKNGQLVQEDTTGSLIFPLTQIIADISQHLTLEEGDIILTGTPAGASVAEPGDVVEVEVDISESGLTSGRLISRVQEGEDTFDESLGAIPSADDKQREEAWGSRSAAGLPEQKQTLTPQLRKKLQEVPVAGLSQELRRRGLNSVSIDGVRATRSGTKLVGTAKTLRFVPYREDLFASHGGGFNAQKRAFDTVAEGEVIVIEARGERGSGTLGDILALRAAARGCAGVITDGGVRDYSTVAEIDLPVFSQGPHPAVLGRLHVPWDTDLTISCGGATVQPGDIIVGDDDGVVIIPPGIAEEVADAALAKEAEDAWVAQQIREGHPVEGLFPMNSEWRARYEAGTSVRADPPSSTT</sequence>
<dbReference type="SUPFAM" id="SSF56529">
    <property type="entry name" value="FAH"/>
    <property type="match status" value="1"/>
</dbReference>
<accession>A0ABP9FQ58</accession>
<keyword evidence="1" id="KW-0479">Metal-binding</keyword>
<dbReference type="InterPro" id="IPR036663">
    <property type="entry name" value="Fumarylacetoacetase_C_sf"/>
</dbReference>
<feature type="compositionally biased region" description="Basic and acidic residues" evidence="2">
    <location>
        <begin position="243"/>
        <end position="252"/>
    </location>
</feature>
<feature type="region of interest" description="Disordered" evidence="2">
    <location>
        <begin position="233"/>
        <end position="266"/>
    </location>
</feature>
<dbReference type="NCBIfam" id="NF006093">
    <property type="entry name" value="PRK08245.1"/>
    <property type="match status" value="1"/>
</dbReference>
<comment type="caution">
    <text evidence="4">The sequence shown here is derived from an EMBL/GenBank/DDBJ whole genome shotgun (WGS) entry which is preliminary data.</text>
</comment>
<dbReference type="InterPro" id="IPR011234">
    <property type="entry name" value="Fumarylacetoacetase-like_C"/>
</dbReference>
<dbReference type="RefSeq" id="WP_345476313.1">
    <property type="nucleotide sequence ID" value="NZ_BAABLW010000001.1"/>
</dbReference>
<dbReference type="InterPro" id="IPR005493">
    <property type="entry name" value="RraA/RraA-like"/>
</dbReference>
<dbReference type="Proteomes" id="UP001500368">
    <property type="component" value="Unassembled WGS sequence"/>
</dbReference>
<evidence type="ECO:0000256" key="2">
    <source>
        <dbReference type="SAM" id="MobiDB-lite"/>
    </source>
</evidence>
<feature type="domain" description="Fumarylacetoacetase-like C-terminal" evidence="3">
    <location>
        <begin position="35"/>
        <end position="215"/>
    </location>
</feature>
<feature type="region of interest" description="Disordered" evidence="2">
    <location>
        <begin position="1"/>
        <end position="23"/>
    </location>
</feature>
<gene>
    <name evidence="4" type="ORF">GCM10025790_02550</name>
</gene>
<dbReference type="Pfam" id="PF03737">
    <property type="entry name" value="RraA-like"/>
    <property type="match status" value="1"/>
</dbReference>
<proteinExistence type="predicted"/>